<dbReference type="VEuPathDB" id="AmoebaDB:ACA1_114630"/>
<evidence type="ECO:0000256" key="5">
    <source>
        <dbReference type="RuleBase" id="RU000304"/>
    </source>
</evidence>
<dbReference type="OMA" id="NTGFKQK"/>
<evidence type="ECO:0000313" key="8">
    <source>
        <dbReference type="Proteomes" id="UP000011083"/>
    </source>
</evidence>
<dbReference type="GO" id="GO:0005737">
    <property type="term" value="C:cytoplasm"/>
    <property type="evidence" value="ECO:0007669"/>
    <property type="project" value="TreeGrafter"/>
</dbReference>
<keyword evidence="8" id="KW-1185">Reference proteome</keyword>
<keyword evidence="7" id="KW-0808">Transferase</keyword>
<dbReference type="InterPro" id="IPR017441">
    <property type="entry name" value="Protein_kinase_ATP_BS"/>
</dbReference>
<name>L8H5U8_ACACF</name>
<dbReference type="AlphaFoldDB" id="L8H5U8"/>
<dbReference type="SUPFAM" id="SSF56112">
    <property type="entry name" value="Protein kinase-like (PK-like)"/>
    <property type="match status" value="1"/>
</dbReference>
<dbReference type="PANTHER" id="PTHR48012">
    <property type="entry name" value="STERILE20-LIKE KINASE, ISOFORM B-RELATED"/>
    <property type="match status" value="1"/>
</dbReference>
<dbReference type="GO" id="GO:0035556">
    <property type="term" value="P:intracellular signal transduction"/>
    <property type="evidence" value="ECO:0007669"/>
    <property type="project" value="TreeGrafter"/>
</dbReference>
<dbReference type="Proteomes" id="UP000011083">
    <property type="component" value="Unassembled WGS sequence"/>
</dbReference>
<dbReference type="PROSITE" id="PS50011">
    <property type="entry name" value="PROTEIN_KINASE_DOM"/>
    <property type="match status" value="1"/>
</dbReference>
<evidence type="ECO:0000256" key="3">
    <source>
        <dbReference type="ARBA" id="ARBA00022840"/>
    </source>
</evidence>
<evidence type="ECO:0000313" key="7">
    <source>
        <dbReference type="EMBL" id="ELR20083.1"/>
    </source>
</evidence>
<dbReference type="OrthoDB" id="248923at2759"/>
<dbReference type="PROSITE" id="PS00107">
    <property type="entry name" value="PROTEIN_KINASE_ATP"/>
    <property type="match status" value="1"/>
</dbReference>
<dbReference type="GO" id="GO:0005524">
    <property type="term" value="F:ATP binding"/>
    <property type="evidence" value="ECO:0007669"/>
    <property type="project" value="UniProtKB-UniRule"/>
</dbReference>
<dbReference type="InterPro" id="IPR011009">
    <property type="entry name" value="Kinase-like_dom_sf"/>
</dbReference>
<dbReference type="EC" id="2.7.11.1" evidence="1"/>
<organism evidence="7 8">
    <name type="scientific">Acanthamoeba castellanii (strain ATCC 30010 / Neff)</name>
    <dbReference type="NCBI Taxonomy" id="1257118"/>
    <lineage>
        <taxon>Eukaryota</taxon>
        <taxon>Amoebozoa</taxon>
        <taxon>Discosea</taxon>
        <taxon>Longamoebia</taxon>
        <taxon>Centramoebida</taxon>
        <taxon>Acanthamoebidae</taxon>
        <taxon>Acanthamoeba</taxon>
    </lineage>
</organism>
<dbReference type="KEGG" id="acan:ACA1_114630"/>
<dbReference type="Gene3D" id="1.10.510.10">
    <property type="entry name" value="Transferase(Phosphotransferase) domain 1"/>
    <property type="match status" value="1"/>
</dbReference>
<keyword evidence="2 4" id="KW-0547">Nucleotide-binding</keyword>
<sequence>MEVHKEDPEEVFEMLEKLGEGSFGVVCKCRSKKDNKIYAVKVIEVEGEDDSAIRREIDIFSSLCDSDLVVRYGGCYRKGNNLLIAMEYCDAGSVQDVIKIRKRQLTEDQIAAICAQVVHALVYLHSKHVMHRDIKSGNILLTESGTVKLADFGVSAKLQNTMAKKNTVIGSPYWMAPEYAAAATAAAAATQRIISSKADEGYDMRADIWSLGITAIEMADTEPPRYDIHYARVIFIIAQKPPPTFKNEKEWSAQFLDFTAKCLQKDPKDRPTAKELLSRGMQNKAIVARLVGETLPLLEKYRREKAARGPEEQTDTFEDSDTIVRGMATVEIRGGLDETGNSGTFVETDFEVDKSGKGYKFTNLKV</sequence>
<reference evidence="7 8" key="1">
    <citation type="journal article" date="2013" name="Genome Biol.">
        <title>Genome of Acanthamoeba castellanii highlights extensive lateral gene transfer and early evolution of tyrosine kinase signaling.</title>
        <authorList>
            <person name="Clarke M."/>
            <person name="Lohan A.J."/>
            <person name="Liu B."/>
            <person name="Lagkouvardos I."/>
            <person name="Roy S."/>
            <person name="Zafar N."/>
            <person name="Bertelli C."/>
            <person name="Schilde C."/>
            <person name="Kianianmomeni A."/>
            <person name="Burglin T.R."/>
            <person name="Frech C."/>
            <person name="Turcotte B."/>
            <person name="Kopec K.O."/>
            <person name="Synnott J.M."/>
            <person name="Choo C."/>
            <person name="Paponov I."/>
            <person name="Finkler A."/>
            <person name="Soon Heng Tan C."/>
            <person name="Hutchins A.P."/>
            <person name="Weinmeier T."/>
            <person name="Rattei T."/>
            <person name="Chu J.S."/>
            <person name="Gimenez G."/>
            <person name="Irimia M."/>
            <person name="Rigden D.J."/>
            <person name="Fitzpatrick D.A."/>
            <person name="Lorenzo-Morales J."/>
            <person name="Bateman A."/>
            <person name="Chiu C.H."/>
            <person name="Tang P."/>
            <person name="Hegemann P."/>
            <person name="Fromm H."/>
            <person name="Raoult D."/>
            <person name="Greub G."/>
            <person name="Miranda-Saavedra D."/>
            <person name="Chen N."/>
            <person name="Nash P."/>
            <person name="Ginger M.L."/>
            <person name="Horn M."/>
            <person name="Schaap P."/>
            <person name="Caler L."/>
            <person name="Loftus B."/>
        </authorList>
    </citation>
    <scope>NUCLEOTIDE SEQUENCE [LARGE SCALE GENOMIC DNA]</scope>
    <source>
        <strain evidence="7 8">Neff</strain>
    </source>
</reference>
<dbReference type="RefSeq" id="XP_004342193.1">
    <property type="nucleotide sequence ID" value="XM_004342144.1"/>
</dbReference>
<dbReference type="InterPro" id="IPR050629">
    <property type="entry name" value="STE20/SPS1-PAK"/>
</dbReference>
<keyword evidence="3 4" id="KW-0067">ATP-binding</keyword>
<dbReference type="GeneID" id="14920927"/>
<gene>
    <name evidence="7" type="ORF">ACA1_114630</name>
</gene>
<dbReference type="EMBL" id="KB007926">
    <property type="protein sequence ID" value="ELR20083.1"/>
    <property type="molecule type" value="Genomic_DNA"/>
</dbReference>
<feature type="binding site" evidence="4">
    <location>
        <position position="41"/>
    </location>
    <ligand>
        <name>ATP</name>
        <dbReference type="ChEBI" id="CHEBI:30616"/>
    </ligand>
</feature>
<evidence type="ECO:0000259" key="6">
    <source>
        <dbReference type="PROSITE" id="PS50011"/>
    </source>
</evidence>
<protein>
    <recommendedName>
        <fullName evidence="1">non-specific serine/threonine protein kinase</fullName>
        <ecNumber evidence="1">2.7.11.1</ecNumber>
    </recommendedName>
</protein>
<dbReference type="SMART" id="SM00220">
    <property type="entry name" value="S_TKc"/>
    <property type="match status" value="1"/>
</dbReference>
<evidence type="ECO:0000256" key="4">
    <source>
        <dbReference type="PROSITE-ProRule" id="PRU10141"/>
    </source>
</evidence>
<accession>L8H5U8</accession>
<feature type="domain" description="Protein kinase" evidence="6">
    <location>
        <begin position="12"/>
        <end position="286"/>
    </location>
</feature>
<dbReference type="STRING" id="1257118.L8H5U8"/>
<dbReference type="FunFam" id="1.10.510.10:FF:000421">
    <property type="entry name" value="Serine/threonine-protein kinase PAK 6"/>
    <property type="match status" value="1"/>
</dbReference>
<comment type="similarity">
    <text evidence="5">Belongs to the protein kinase superfamily.</text>
</comment>
<dbReference type="Pfam" id="PF00069">
    <property type="entry name" value="Pkinase"/>
    <property type="match status" value="1"/>
</dbReference>
<keyword evidence="7" id="KW-0418">Kinase</keyword>
<proteinExistence type="inferred from homology"/>
<dbReference type="PROSITE" id="PS00108">
    <property type="entry name" value="PROTEIN_KINASE_ST"/>
    <property type="match status" value="1"/>
</dbReference>
<evidence type="ECO:0000256" key="1">
    <source>
        <dbReference type="ARBA" id="ARBA00012513"/>
    </source>
</evidence>
<evidence type="ECO:0000256" key="2">
    <source>
        <dbReference type="ARBA" id="ARBA00022741"/>
    </source>
</evidence>
<dbReference type="InterPro" id="IPR008271">
    <property type="entry name" value="Ser/Thr_kinase_AS"/>
</dbReference>
<dbReference type="GO" id="GO:0004674">
    <property type="term" value="F:protein serine/threonine kinase activity"/>
    <property type="evidence" value="ECO:0007669"/>
    <property type="project" value="UniProtKB-KW"/>
</dbReference>
<dbReference type="InterPro" id="IPR000719">
    <property type="entry name" value="Prot_kinase_dom"/>
</dbReference>
<dbReference type="PANTHER" id="PTHR48012:SF18">
    <property type="entry name" value="HAPPYHOUR, ISOFORM A"/>
    <property type="match status" value="1"/>
</dbReference>
<keyword evidence="5" id="KW-0723">Serine/threonine-protein kinase</keyword>